<sequence length="567" mass="63841">MLVDTAYTMAAIIEGKNRVQWDDNNSNIREEMMYYITDGMYGSFRWTHMANRVSDPIPLDTHKPNETLYKTTIWGPTCDCNDAARKDVMLPELNIGDWIYFKTMGAYTMSTGTEFNGFKVPRQLFYVTNKARRFIDNMSNRDKIMAVLETGLIQGIPVFTGPSVNGTVPANVINFNKPKVESTIEDVMRYVIAVNSSTGSLDEPFYVLDVEDIIEKHRKLVECIPRVQHYYAVKCNPSPLVLQLLAGLGVGFDCASKGEIDMILNIGVPPNRIIYANPCKPGSYILYAANKGVTRMTFDTEHELYKVRQLHPGAEMVVHIHVDEHYSKCPLGTKFGAPLRRVRHLLEVAKQLGVNVIGCSFHVGSGCQSGEAYTKSIADARLVFDIGQNLGFDMRLLDIGIVDSAFTLATTIIGKKCVEWEDSRPPEMMYYLNDGLYGSFTCTRLDHVVTEPIPLDMGFNTPIANRPIYITTLWGPTCDSHDWVKKDVIFPDMHIGEWVYFKNMGAYTLSTSTEFNGFKVPRLLYHLSGRARHMLRLLPNMAKVMEIMGTDTISTISTLNSMAVDKT</sequence>
<name>A0A7R9QS46_9ACAR</name>
<keyword evidence="5" id="KW-0456">Lyase</keyword>
<comment type="cofactor">
    <cofactor evidence="1 11">
        <name>pyridoxal 5'-phosphate</name>
        <dbReference type="ChEBI" id="CHEBI:597326"/>
    </cofactor>
</comment>
<evidence type="ECO:0000256" key="4">
    <source>
        <dbReference type="ARBA" id="ARBA00023115"/>
    </source>
</evidence>
<organism evidence="15">
    <name type="scientific">Oppiella nova</name>
    <dbReference type="NCBI Taxonomy" id="334625"/>
    <lineage>
        <taxon>Eukaryota</taxon>
        <taxon>Metazoa</taxon>
        <taxon>Ecdysozoa</taxon>
        <taxon>Arthropoda</taxon>
        <taxon>Chelicerata</taxon>
        <taxon>Arachnida</taxon>
        <taxon>Acari</taxon>
        <taxon>Acariformes</taxon>
        <taxon>Sarcoptiformes</taxon>
        <taxon>Oribatida</taxon>
        <taxon>Brachypylina</taxon>
        <taxon>Oppioidea</taxon>
        <taxon>Oppiidae</taxon>
        <taxon>Oppiella</taxon>
    </lineage>
</organism>
<dbReference type="Gene3D" id="3.20.20.10">
    <property type="entry name" value="Alanine racemase"/>
    <property type="match status" value="1"/>
</dbReference>
<dbReference type="CDD" id="cd00622">
    <property type="entry name" value="PLPDE_III_ODC"/>
    <property type="match status" value="1"/>
</dbReference>
<evidence type="ECO:0000313" key="15">
    <source>
        <dbReference type="EMBL" id="CAD7655126.1"/>
    </source>
</evidence>
<keyword evidence="3 11" id="KW-0663">Pyridoxal phosphate</keyword>
<dbReference type="InterPro" id="IPR009006">
    <property type="entry name" value="Ala_racemase/Decarboxylase_C"/>
</dbReference>
<dbReference type="InterPro" id="IPR022643">
    <property type="entry name" value="De-COase2_C"/>
</dbReference>
<dbReference type="SUPFAM" id="SSF51419">
    <property type="entry name" value="PLP-binding barrel"/>
    <property type="match status" value="1"/>
</dbReference>
<dbReference type="EMBL" id="CAJPVJ010009043">
    <property type="protein sequence ID" value="CAG2172313.1"/>
    <property type="molecule type" value="Genomic_DNA"/>
</dbReference>
<dbReference type="InterPro" id="IPR000183">
    <property type="entry name" value="Orn/DAP/Arg_de-COase"/>
</dbReference>
<evidence type="ECO:0000256" key="3">
    <source>
        <dbReference type="ARBA" id="ARBA00022898"/>
    </source>
</evidence>
<accession>A0A7R9QS46</accession>
<evidence type="ECO:0000259" key="13">
    <source>
        <dbReference type="Pfam" id="PF00278"/>
    </source>
</evidence>
<dbReference type="PRINTS" id="PR01182">
    <property type="entry name" value="ORNDCRBXLASE"/>
</dbReference>
<comment type="function">
    <text evidence="8">Catalyzes the first and rate-limiting step of polyamine biosynthesis that converts ornithine into putrescine, which is the precursor for the polyamines, spermidine and spermine. Polyamines are essential for cell proliferation and are implicated in cellular processes, ranging from DNA replication to apoptosis.</text>
</comment>
<dbReference type="PANTHER" id="PTHR11482">
    <property type="entry name" value="ARGININE/DIAMINOPIMELATE/ORNITHINE DECARBOXYLASE"/>
    <property type="match status" value="1"/>
</dbReference>
<dbReference type="InterPro" id="IPR022653">
    <property type="entry name" value="De-COase2_pyr-phos_BS"/>
</dbReference>
<evidence type="ECO:0000256" key="5">
    <source>
        <dbReference type="ARBA" id="ARBA00023239"/>
    </source>
</evidence>
<feature type="domain" description="Orn/DAP/Arg decarboxylase 2 C-terminal" evidence="13">
    <location>
        <begin position="5"/>
        <end position="105"/>
    </location>
</feature>
<dbReference type="PANTHER" id="PTHR11482:SF6">
    <property type="entry name" value="ORNITHINE DECARBOXYLASE 1-RELATED"/>
    <property type="match status" value="1"/>
</dbReference>
<dbReference type="Pfam" id="PF02784">
    <property type="entry name" value="Orn_Arg_deC_N"/>
    <property type="match status" value="1"/>
</dbReference>
<comment type="catalytic activity">
    <reaction evidence="10">
        <text>L-ornithine + H(+) = putrescine + CO2</text>
        <dbReference type="Rhea" id="RHEA:22964"/>
        <dbReference type="ChEBI" id="CHEBI:15378"/>
        <dbReference type="ChEBI" id="CHEBI:16526"/>
        <dbReference type="ChEBI" id="CHEBI:46911"/>
        <dbReference type="ChEBI" id="CHEBI:326268"/>
        <dbReference type="EC" id="4.1.1.17"/>
    </reaction>
</comment>
<evidence type="ECO:0000256" key="7">
    <source>
        <dbReference type="ARBA" id="ARBA00034138"/>
    </source>
</evidence>
<dbReference type="GO" id="GO:0033387">
    <property type="term" value="P:putrescine biosynthetic process from arginine, via ornithine"/>
    <property type="evidence" value="ECO:0007669"/>
    <property type="project" value="TreeGrafter"/>
</dbReference>
<evidence type="ECO:0000256" key="9">
    <source>
        <dbReference type="ARBA" id="ARBA00046672"/>
    </source>
</evidence>
<feature type="modified residue" description="N6-(pyridoxal phosphate)lysine" evidence="11">
    <location>
        <position position="234"/>
    </location>
</feature>
<dbReference type="FunFam" id="3.20.20.10:FF:000005">
    <property type="entry name" value="Ornithine decarboxylase"/>
    <property type="match status" value="1"/>
</dbReference>
<dbReference type="Proteomes" id="UP000728032">
    <property type="component" value="Unassembled WGS sequence"/>
</dbReference>
<feature type="active site" description="Proton donor" evidence="11">
    <location>
        <position position="478"/>
    </location>
</feature>
<dbReference type="InterPro" id="IPR022644">
    <property type="entry name" value="De-COase2_N"/>
</dbReference>
<dbReference type="EMBL" id="OC923868">
    <property type="protein sequence ID" value="CAD7655126.1"/>
    <property type="molecule type" value="Genomic_DNA"/>
</dbReference>
<evidence type="ECO:0000256" key="8">
    <source>
        <dbReference type="ARBA" id="ARBA00037173"/>
    </source>
</evidence>
<evidence type="ECO:0000256" key="2">
    <source>
        <dbReference type="ARBA" id="ARBA00008872"/>
    </source>
</evidence>
<dbReference type="PROSITE" id="PS00878">
    <property type="entry name" value="ODR_DC_2_1"/>
    <property type="match status" value="1"/>
</dbReference>
<dbReference type="Pfam" id="PF00278">
    <property type="entry name" value="Orn_DAP_Arg_deC"/>
    <property type="match status" value="1"/>
</dbReference>
<evidence type="ECO:0000256" key="1">
    <source>
        <dbReference type="ARBA" id="ARBA00001933"/>
    </source>
</evidence>
<dbReference type="GO" id="GO:0005737">
    <property type="term" value="C:cytoplasm"/>
    <property type="evidence" value="ECO:0007669"/>
    <property type="project" value="TreeGrafter"/>
</dbReference>
<dbReference type="PRINTS" id="PR01179">
    <property type="entry name" value="ODADCRBXLASE"/>
</dbReference>
<dbReference type="OrthoDB" id="5034579at2759"/>
<evidence type="ECO:0000256" key="12">
    <source>
        <dbReference type="RuleBase" id="RU003737"/>
    </source>
</evidence>
<dbReference type="SUPFAM" id="SSF50621">
    <property type="entry name" value="Alanine racemase C-terminal domain-like"/>
    <property type="match status" value="2"/>
</dbReference>
<evidence type="ECO:0000256" key="10">
    <source>
        <dbReference type="ARBA" id="ARBA00049127"/>
    </source>
</evidence>
<evidence type="ECO:0000313" key="16">
    <source>
        <dbReference type="Proteomes" id="UP000728032"/>
    </source>
</evidence>
<protein>
    <recommendedName>
        <fullName evidence="7">ornithine decarboxylase</fullName>
        <ecNumber evidence="7">4.1.1.17</ecNumber>
    </recommendedName>
</protein>
<keyword evidence="16" id="KW-1185">Reference proteome</keyword>
<dbReference type="AlphaFoldDB" id="A0A7R9QS46"/>
<dbReference type="GO" id="GO:0004586">
    <property type="term" value="F:ornithine decarboxylase activity"/>
    <property type="evidence" value="ECO:0007669"/>
    <property type="project" value="UniProtKB-EC"/>
</dbReference>
<evidence type="ECO:0000256" key="6">
    <source>
        <dbReference type="ARBA" id="ARBA00034115"/>
    </source>
</evidence>
<dbReference type="InterPro" id="IPR002433">
    <property type="entry name" value="Orn_de-COase"/>
</dbReference>
<keyword evidence="4" id="KW-0620">Polyamine biosynthesis</keyword>
<evidence type="ECO:0000256" key="11">
    <source>
        <dbReference type="PIRSR" id="PIRSR600183-50"/>
    </source>
</evidence>
<comment type="similarity">
    <text evidence="2 12">Belongs to the Orn/Lys/Arg decarboxylase class-II family.</text>
</comment>
<gene>
    <name evidence="15" type="ORF">ONB1V03_LOCUS11771</name>
</gene>
<dbReference type="EC" id="4.1.1.17" evidence="7"/>
<reference evidence="15" key="1">
    <citation type="submission" date="2020-11" db="EMBL/GenBank/DDBJ databases">
        <authorList>
            <person name="Tran Van P."/>
        </authorList>
    </citation>
    <scope>NUCLEOTIDE SEQUENCE</scope>
</reference>
<comment type="pathway">
    <text evidence="6">Amine and polyamine biosynthesis; putrescine biosynthesis via L-ornithine pathway; putrescine from L-ornithine: step 1/1.</text>
</comment>
<dbReference type="Gene3D" id="2.40.37.10">
    <property type="entry name" value="Lyase, Ornithine Decarboxylase, Chain A, domain 1"/>
    <property type="match status" value="2"/>
</dbReference>
<evidence type="ECO:0000259" key="14">
    <source>
        <dbReference type="Pfam" id="PF02784"/>
    </source>
</evidence>
<dbReference type="InterPro" id="IPR029066">
    <property type="entry name" value="PLP-binding_barrel"/>
</dbReference>
<feature type="domain" description="Orn/DAP/Arg decarboxylase 2 N-terminal" evidence="14">
    <location>
        <begin position="211"/>
        <end position="400"/>
    </location>
</feature>
<proteinExistence type="inferred from homology"/>
<comment type="subunit">
    <text evidence="9">Homodimer. Only the dimer is catalytically active, as the active sites are constructed of residues from both monomers.</text>
</comment>